<reference evidence="13" key="1">
    <citation type="submission" date="2023-03" db="EMBL/GenBank/DDBJ databases">
        <title>Edaphobacter sp.</title>
        <authorList>
            <person name="Huber K.J."/>
            <person name="Papendorf J."/>
            <person name="Pilke C."/>
            <person name="Bunk B."/>
            <person name="Sproeer C."/>
            <person name="Pester M."/>
        </authorList>
    </citation>
    <scope>NUCLEOTIDE SEQUENCE</scope>
    <source>
        <strain evidence="13">DSM 110680</strain>
    </source>
</reference>
<dbReference type="SUPFAM" id="SSF55874">
    <property type="entry name" value="ATPase domain of HSP90 chaperone/DNA topoisomerase II/histidine kinase"/>
    <property type="match status" value="1"/>
</dbReference>
<dbReference type="PANTHER" id="PTHR43065">
    <property type="entry name" value="SENSOR HISTIDINE KINASE"/>
    <property type="match status" value="1"/>
</dbReference>
<dbReference type="PROSITE" id="PS50112">
    <property type="entry name" value="PAS"/>
    <property type="match status" value="1"/>
</dbReference>
<dbReference type="InterPro" id="IPR003661">
    <property type="entry name" value="HisK_dim/P_dom"/>
</dbReference>
<dbReference type="SUPFAM" id="SSF55785">
    <property type="entry name" value="PYP-like sensor domain (PAS domain)"/>
    <property type="match status" value="1"/>
</dbReference>
<dbReference type="Pfam" id="PF02518">
    <property type="entry name" value="HATPase_c"/>
    <property type="match status" value="1"/>
</dbReference>
<evidence type="ECO:0000256" key="7">
    <source>
        <dbReference type="ARBA" id="ARBA00022840"/>
    </source>
</evidence>
<sequence>MNADSKVNILMVDDQPAKLLSYEVILADLGENLIKATSASEALNILLKNDIAVVLMDVSMPELDGFELADVIRQHPRFQKTAIIFISGVHLTDSDKIQGYRSGAVDYISVPVVPDVLRAKIGIFVELHRKTRMLETLNNQLEQRVAERTDELRIREEQFRTRAELLELATEAIMVRGINGEIMFWNAGAESLYGWQRDDVLHKDIHSVLRTVFPAPREEIEKTLRDKKAWHGNLHQKKKDGSDVIVACRKIMNHEGDAVLEVNRDITAQLQAEEALRETEKLAAMGRVAGIIAHEINNPLAAITNIFFLLRNHPSLDDEARHCAALAEQELQRVAHITRQTLSFYRESKTPISVMLTELLDDVVGLQERQLHISHIRLIKRYLTQGMVHGFPVELRQVFLNLVGNAIQAMPNGGDLRLTVREAYDWQLKRHGISVSIVDTGVGIKPQDSGKLFEPFFSTKSTKGTGLGLWISKGIVQKYEGIITFRSVRGEKGCATCFRVFLPSSNTFKLVGASSSDAANSGLDSVSNRLGAAMQHV</sequence>
<keyword evidence="4" id="KW-0808">Transferase</keyword>
<name>A0AAU7DD85_9BACT</name>
<dbReference type="AlphaFoldDB" id="A0AAU7DD85"/>
<evidence type="ECO:0000256" key="2">
    <source>
        <dbReference type="ARBA" id="ARBA00012438"/>
    </source>
</evidence>
<evidence type="ECO:0000256" key="9">
    <source>
        <dbReference type="PROSITE-ProRule" id="PRU00169"/>
    </source>
</evidence>
<dbReference type="CDD" id="cd00130">
    <property type="entry name" value="PAS"/>
    <property type="match status" value="1"/>
</dbReference>
<dbReference type="InterPro" id="IPR000014">
    <property type="entry name" value="PAS"/>
</dbReference>
<evidence type="ECO:0000256" key="3">
    <source>
        <dbReference type="ARBA" id="ARBA00022553"/>
    </source>
</evidence>
<dbReference type="InterPro" id="IPR036890">
    <property type="entry name" value="HATPase_C_sf"/>
</dbReference>
<dbReference type="SMART" id="SM00387">
    <property type="entry name" value="HATPase_c"/>
    <property type="match status" value="1"/>
</dbReference>
<dbReference type="InterPro" id="IPR005467">
    <property type="entry name" value="His_kinase_dom"/>
</dbReference>
<dbReference type="Gene3D" id="1.10.287.130">
    <property type="match status" value="1"/>
</dbReference>
<dbReference type="CDD" id="cd00082">
    <property type="entry name" value="HisKA"/>
    <property type="match status" value="1"/>
</dbReference>
<feature type="domain" description="PAS" evidence="12">
    <location>
        <begin position="158"/>
        <end position="225"/>
    </location>
</feature>
<feature type="domain" description="Response regulatory" evidence="11">
    <location>
        <begin position="8"/>
        <end position="125"/>
    </location>
</feature>
<keyword evidence="7 13" id="KW-0067">ATP-binding</keyword>
<dbReference type="InterPro" id="IPR011006">
    <property type="entry name" value="CheY-like_superfamily"/>
</dbReference>
<dbReference type="SMART" id="SM00091">
    <property type="entry name" value="PAS"/>
    <property type="match status" value="1"/>
</dbReference>
<dbReference type="Pfam" id="PF00072">
    <property type="entry name" value="Response_reg"/>
    <property type="match status" value="1"/>
</dbReference>
<feature type="modified residue" description="4-aspartylphosphate" evidence="9">
    <location>
        <position position="57"/>
    </location>
</feature>
<evidence type="ECO:0000259" key="10">
    <source>
        <dbReference type="PROSITE" id="PS50109"/>
    </source>
</evidence>
<evidence type="ECO:0000256" key="5">
    <source>
        <dbReference type="ARBA" id="ARBA00022741"/>
    </source>
</evidence>
<dbReference type="SUPFAM" id="SSF47384">
    <property type="entry name" value="Homodimeric domain of signal transducing histidine kinase"/>
    <property type="match status" value="1"/>
</dbReference>
<dbReference type="InterPro" id="IPR003594">
    <property type="entry name" value="HATPase_dom"/>
</dbReference>
<keyword evidence="8" id="KW-0902">Two-component regulatory system</keyword>
<dbReference type="EC" id="2.7.13.3" evidence="2"/>
<dbReference type="InterPro" id="IPR004358">
    <property type="entry name" value="Sig_transdc_His_kin-like_C"/>
</dbReference>
<dbReference type="NCBIfam" id="TIGR00229">
    <property type="entry name" value="sensory_box"/>
    <property type="match status" value="1"/>
</dbReference>
<dbReference type="RefSeq" id="WP_348261015.1">
    <property type="nucleotide sequence ID" value="NZ_CP121196.1"/>
</dbReference>
<dbReference type="Pfam" id="PF00512">
    <property type="entry name" value="HisKA"/>
    <property type="match status" value="1"/>
</dbReference>
<dbReference type="Gene3D" id="3.30.450.20">
    <property type="entry name" value="PAS domain"/>
    <property type="match status" value="1"/>
</dbReference>
<evidence type="ECO:0000259" key="11">
    <source>
        <dbReference type="PROSITE" id="PS50110"/>
    </source>
</evidence>
<dbReference type="GO" id="GO:0000155">
    <property type="term" value="F:phosphorelay sensor kinase activity"/>
    <property type="evidence" value="ECO:0007669"/>
    <property type="project" value="InterPro"/>
</dbReference>
<proteinExistence type="predicted"/>
<dbReference type="GO" id="GO:0005524">
    <property type="term" value="F:ATP binding"/>
    <property type="evidence" value="ECO:0007669"/>
    <property type="project" value="UniProtKB-KW"/>
</dbReference>
<dbReference type="SMART" id="SM00448">
    <property type="entry name" value="REC"/>
    <property type="match status" value="1"/>
</dbReference>
<dbReference type="EMBL" id="CP121196">
    <property type="protein sequence ID" value="XBH15784.1"/>
    <property type="molecule type" value="Genomic_DNA"/>
</dbReference>
<dbReference type="PANTHER" id="PTHR43065:SF10">
    <property type="entry name" value="PEROXIDE STRESS-ACTIVATED HISTIDINE KINASE MAK3"/>
    <property type="match status" value="1"/>
</dbReference>
<dbReference type="SMART" id="SM00388">
    <property type="entry name" value="HisKA"/>
    <property type="match status" value="1"/>
</dbReference>
<keyword evidence="3 9" id="KW-0597">Phosphoprotein</keyword>
<dbReference type="Gene3D" id="3.30.565.10">
    <property type="entry name" value="Histidine kinase-like ATPase, C-terminal domain"/>
    <property type="match status" value="1"/>
</dbReference>
<organism evidence="13">
    <name type="scientific">Telmatobacter sp. DSM 110680</name>
    <dbReference type="NCBI Taxonomy" id="3036704"/>
    <lineage>
        <taxon>Bacteria</taxon>
        <taxon>Pseudomonadati</taxon>
        <taxon>Acidobacteriota</taxon>
        <taxon>Terriglobia</taxon>
        <taxon>Terriglobales</taxon>
        <taxon>Acidobacteriaceae</taxon>
        <taxon>Telmatobacter</taxon>
    </lineage>
</organism>
<evidence type="ECO:0000256" key="4">
    <source>
        <dbReference type="ARBA" id="ARBA00022679"/>
    </source>
</evidence>
<gene>
    <name evidence="13" type="ORF">P8935_14525</name>
</gene>
<feature type="domain" description="Histidine kinase" evidence="10">
    <location>
        <begin position="291"/>
        <end position="506"/>
    </location>
</feature>
<protein>
    <recommendedName>
        <fullName evidence="2">histidine kinase</fullName>
        <ecNumber evidence="2">2.7.13.3</ecNumber>
    </recommendedName>
</protein>
<dbReference type="Gene3D" id="3.40.50.2300">
    <property type="match status" value="1"/>
</dbReference>
<comment type="catalytic activity">
    <reaction evidence="1">
        <text>ATP + protein L-histidine = ADP + protein N-phospho-L-histidine.</text>
        <dbReference type="EC" id="2.7.13.3"/>
    </reaction>
</comment>
<dbReference type="SUPFAM" id="SSF52172">
    <property type="entry name" value="CheY-like"/>
    <property type="match status" value="1"/>
</dbReference>
<evidence type="ECO:0000313" key="13">
    <source>
        <dbReference type="EMBL" id="XBH15784.1"/>
    </source>
</evidence>
<dbReference type="InterPro" id="IPR036097">
    <property type="entry name" value="HisK_dim/P_sf"/>
</dbReference>
<dbReference type="PROSITE" id="PS50110">
    <property type="entry name" value="RESPONSE_REGULATORY"/>
    <property type="match status" value="1"/>
</dbReference>
<evidence type="ECO:0000256" key="8">
    <source>
        <dbReference type="ARBA" id="ARBA00023012"/>
    </source>
</evidence>
<keyword evidence="5" id="KW-0547">Nucleotide-binding</keyword>
<dbReference type="Pfam" id="PF13426">
    <property type="entry name" value="PAS_9"/>
    <property type="match status" value="1"/>
</dbReference>
<accession>A0AAU7DD85</accession>
<dbReference type="InterPro" id="IPR035965">
    <property type="entry name" value="PAS-like_dom_sf"/>
</dbReference>
<keyword evidence="6" id="KW-0418">Kinase</keyword>
<dbReference type="PRINTS" id="PR00344">
    <property type="entry name" value="BCTRLSENSOR"/>
</dbReference>
<evidence type="ECO:0000259" key="12">
    <source>
        <dbReference type="PROSITE" id="PS50112"/>
    </source>
</evidence>
<dbReference type="PROSITE" id="PS50109">
    <property type="entry name" value="HIS_KIN"/>
    <property type="match status" value="1"/>
</dbReference>
<evidence type="ECO:0000256" key="6">
    <source>
        <dbReference type="ARBA" id="ARBA00022777"/>
    </source>
</evidence>
<dbReference type="InterPro" id="IPR001789">
    <property type="entry name" value="Sig_transdc_resp-reg_receiver"/>
</dbReference>
<evidence type="ECO:0000256" key="1">
    <source>
        <dbReference type="ARBA" id="ARBA00000085"/>
    </source>
</evidence>